<gene>
    <name evidence="1" type="ORF">C2L71_09560</name>
</gene>
<organism evidence="1 2">
    <name type="scientific">Enteroscipio rubneri</name>
    <dbReference type="NCBI Taxonomy" id="2070686"/>
    <lineage>
        <taxon>Bacteria</taxon>
        <taxon>Bacillati</taxon>
        <taxon>Actinomycetota</taxon>
        <taxon>Coriobacteriia</taxon>
        <taxon>Eggerthellales</taxon>
        <taxon>Eggerthellaceae</taxon>
        <taxon>Enteroscipio</taxon>
    </lineage>
</organism>
<evidence type="ECO:0000313" key="1">
    <source>
        <dbReference type="EMBL" id="PNV67171.1"/>
    </source>
</evidence>
<dbReference type="Proteomes" id="UP000236197">
    <property type="component" value="Unassembled WGS sequence"/>
</dbReference>
<proteinExistence type="predicted"/>
<keyword evidence="2" id="KW-1185">Reference proteome</keyword>
<comment type="caution">
    <text evidence="1">The sequence shown here is derived from an EMBL/GenBank/DDBJ whole genome shotgun (WGS) entry which is preliminary data.</text>
</comment>
<evidence type="ECO:0000313" key="2">
    <source>
        <dbReference type="Proteomes" id="UP000236197"/>
    </source>
</evidence>
<accession>A0A2K2UA18</accession>
<name>A0A2K2UA18_9ACTN</name>
<dbReference type="AlphaFoldDB" id="A0A2K2UA18"/>
<protein>
    <submittedName>
        <fullName evidence="1">Uncharacterized protein</fullName>
    </submittedName>
</protein>
<reference evidence="2" key="1">
    <citation type="submission" date="2018-01" db="EMBL/GenBank/DDBJ databases">
        <title>Rubneribacter badeniensis gen. nov., sp. nov., and Colonibacter rubneri, gen. nov., sp. nov., WGS of new members of the Eggerthellaceae.</title>
        <authorList>
            <person name="Danylec N."/>
            <person name="Stoll D.A."/>
            <person name="Doetsch A."/>
            <person name="Kulling S.E."/>
            <person name="Huch M."/>
        </authorList>
    </citation>
    <scope>NUCLEOTIDE SEQUENCE [LARGE SCALE GENOMIC DNA]</scope>
    <source>
        <strain evidence="2">ResAG-96</strain>
    </source>
</reference>
<sequence length="104" mass="11799">MEVTMNNKDYSLLNKTLIITDMYKTDRDPMVLGGVAIRAEDLEEFIEAVEELATNRFGGASFSELLDNDLDDDTARASSARYDREQIDAMFAEVKRILGRDEDL</sequence>
<dbReference type="EMBL" id="PPEK01000012">
    <property type="protein sequence ID" value="PNV67171.1"/>
    <property type="molecule type" value="Genomic_DNA"/>
</dbReference>